<accession>A0ABM3QZ44</accession>
<protein>
    <recommendedName>
        <fullName evidence="1">Retrotransposon gag domain-containing protein</fullName>
    </recommendedName>
</protein>
<dbReference type="PANTHER" id="PTHR33223">
    <property type="entry name" value="CCHC-TYPE DOMAIN-CONTAINING PROTEIN"/>
    <property type="match status" value="1"/>
</dbReference>
<name>A0ABM3QZ44_SPIOL</name>
<organism evidence="2 3">
    <name type="scientific">Spinacia oleracea</name>
    <name type="common">Spinach</name>
    <dbReference type="NCBI Taxonomy" id="3562"/>
    <lineage>
        <taxon>Eukaryota</taxon>
        <taxon>Viridiplantae</taxon>
        <taxon>Streptophyta</taxon>
        <taxon>Embryophyta</taxon>
        <taxon>Tracheophyta</taxon>
        <taxon>Spermatophyta</taxon>
        <taxon>Magnoliopsida</taxon>
        <taxon>eudicotyledons</taxon>
        <taxon>Gunneridae</taxon>
        <taxon>Pentapetalae</taxon>
        <taxon>Caryophyllales</taxon>
        <taxon>Chenopodiaceae</taxon>
        <taxon>Chenopodioideae</taxon>
        <taxon>Anserineae</taxon>
        <taxon>Spinacia</taxon>
    </lineage>
</organism>
<evidence type="ECO:0000313" key="2">
    <source>
        <dbReference type="Proteomes" id="UP000813463"/>
    </source>
</evidence>
<gene>
    <name evidence="3" type="primary">LOC130463517</name>
</gene>
<evidence type="ECO:0000259" key="1">
    <source>
        <dbReference type="Pfam" id="PF03732"/>
    </source>
</evidence>
<dbReference type="InterPro" id="IPR005162">
    <property type="entry name" value="Retrotrans_gag_dom"/>
</dbReference>
<dbReference type="Pfam" id="PF03732">
    <property type="entry name" value="Retrotrans_gag"/>
    <property type="match status" value="1"/>
</dbReference>
<evidence type="ECO:0000313" key="3">
    <source>
        <dbReference type="RefSeq" id="XP_056688645.1"/>
    </source>
</evidence>
<reference evidence="2" key="1">
    <citation type="journal article" date="2021" name="Nat. Commun.">
        <title>Genomic analyses provide insights into spinach domestication and the genetic basis of agronomic traits.</title>
        <authorList>
            <person name="Cai X."/>
            <person name="Sun X."/>
            <person name="Xu C."/>
            <person name="Sun H."/>
            <person name="Wang X."/>
            <person name="Ge C."/>
            <person name="Zhang Z."/>
            <person name="Wang Q."/>
            <person name="Fei Z."/>
            <person name="Jiao C."/>
            <person name="Wang Q."/>
        </authorList>
    </citation>
    <scope>NUCLEOTIDE SEQUENCE [LARGE SCALE GENOMIC DNA]</scope>
    <source>
        <strain evidence="2">cv. Varoflay</strain>
    </source>
</reference>
<reference evidence="3" key="2">
    <citation type="submission" date="2025-08" db="UniProtKB">
        <authorList>
            <consortium name="RefSeq"/>
        </authorList>
    </citation>
    <scope>IDENTIFICATION</scope>
    <source>
        <tissue evidence="3">Leaf</tissue>
    </source>
</reference>
<feature type="domain" description="Retrotransposon gag" evidence="1">
    <location>
        <begin position="30"/>
        <end position="121"/>
    </location>
</feature>
<proteinExistence type="predicted"/>
<sequence length="141" mass="16194">MTDLQTPREHIAAYEGHMYLQLYCAATWCKYFPTTLTGIAQTQFLKQKPVSIGGYKDLVTKFRLQFISNYRKEKSTHELMTVTQGKDESLRDYMTSFPKEATMISCVKADVALFALQSGLNPGEYRNQLLMKQPTTLEEAY</sequence>
<dbReference type="RefSeq" id="XP_056688645.1">
    <property type="nucleotide sequence ID" value="XM_056832667.1"/>
</dbReference>
<dbReference type="Proteomes" id="UP000813463">
    <property type="component" value="Chromosome 6"/>
</dbReference>
<dbReference type="PANTHER" id="PTHR33223:SF10">
    <property type="entry name" value="AMINOTRANSFERASE-LIKE PLANT MOBILE DOMAIN-CONTAINING PROTEIN"/>
    <property type="match status" value="1"/>
</dbReference>
<keyword evidence="2" id="KW-1185">Reference proteome</keyword>
<dbReference type="GeneID" id="130463517"/>